<gene>
    <name evidence="2" type="ORF">L873DRAFT_1787080</name>
</gene>
<proteinExistence type="predicted"/>
<feature type="region of interest" description="Disordered" evidence="1">
    <location>
        <begin position="603"/>
        <end position="678"/>
    </location>
</feature>
<feature type="region of interest" description="Disordered" evidence="1">
    <location>
        <begin position="197"/>
        <end position="216"/>
    </location>
</feature>
<name>A0A3N4KBF3_9PEZI</name>
<protein>
    <submittedName>
        <fullName evidence="2">Uncharacterized protein</fullName>
    </submittedName>
</protein>
<accession>A0A3N4KBF3</accession>
<dbReference type="AlphaFoldDB" id="A0A3N4KBF3"/>
<feature type="compositionally biased region" description="Basic and acidic residues" evidence="1">
    <location>
        <begin position="438"/>
        <end position="447"/>
    </location>
</feature>
<feature type="region of interest" description="Disordered" evidence="1">
    <location>
        <begin position="515"/>
        <end position="556"/>
    </location>
</feature>
<dbReference type="EMBL" id="ML120363">
    <property type="protein sequence ID" value="RPB03265.1"/>
    <property type="molecule type" value="Genomic_DNA"/>
</dbReference>
<evidence type="ECO:0000313" key="3">
    <source>
        <dbReference type="Proteomes" id="UP000276215"/>
    </source>
</evidence>
<feature type="compositionally biased region" description="Polar residues" evidence="1">
    <location>
        <begin position="475"/>
        <end position="490"/>
    </location>
</feature>
<evidence type="ECO:0000313" key="2">
    <source>
        <dbReference type="EMBL" id="RPB03265.1"/>
    </source>
</evidence>
<reference evidence="2 3" key="1">
    <citation type="journal article" date="2018" name="Nat. Ecol. Evol.">
        <title>Pezizomycetes genomes reveal the molecular basis of ectomycorrhizal truffle lifestyle.</title>
        <authorList>
            <person name="Murat C."/>
            <person name="Payen T."/>
            <person name="Noel B."/>
            <person name="Kuo A."/>
            <person name="Morin E."/>
            <person name="Chen J."/>
            <person name="Kohler A."/>
            <person name="Krizsan K."/>
            <person name="Balestrini R."/>
            <person name="Da Silva C."/>
            <person name="Montanini B."/>
            <person name="Hainaut M."/>
            <person name="Levati E."/>
            <person name="Barry K.W."/>
            <person name="Belfiori B."/>
            <person name="Cichocki N."/>
            <person name="Clum A."/>
            <person name="Dockter R.B."/>
            <person name="Fauchery L."/>
            <person name="Guy J."/>
            <person name="Iotti M."/>
            <person name="Le Tacon F."/>
            <person name="Lindquist E.A."/>
            <person name="Lipzen A."/>
            <person name="Malagnac F."/>
            <person name="Mello A."/>
            <person name="Molinier V."/>
            <person name="Miyauchi S."/>
            <person name="Poulain J."/>
            <person name="Riccioni C."/>
            <person name="Rubini A."/>
            <person name="Sitrit Y."/>
            <person name="Splivallo R."/>
            <person name="Traeger S."/>
            <person name="Wang M."/>
            <person name="Zifcakova L."/>
            <person name="Wipf D."/>
            <person name="Zambonelli A."/>
            <person name="Paolocci F."/>
            <person name="Nowrousian M."/>
            <person name="Ottonello S."/>
            <person name="Baldrian P."/>
            <person name="Spatafora J.W."/>
            <person name="Henrissat B."/>
            <person name="Nagy L.G."/>
            <person name="Aury J.M."/>
            <person name="Wincker P."/>
            <person name="Grigoriev I.V."/>
            <person name="Bonfante P."/>
            <person name="Martin F.M."/>
        </authorList>
    </citation>
    <scope>NUCLEOTIDE SEQUENCE [LARGE SCALE GENOMIC DNA]</scope>
    <source>
        <strain evidence="2 3">120613-1</strain>
    </source>
</reference>
<sequence length="774" mass="82819">MSDKPTGLSGDTDNSARSIREMNVAMQNINIHQDDDTTTTTVSQMGNAEISGGFTDDINRNNLAQGIIGFNVSNQTAGLQETLVQTTTVQRGGNPEIHDGFGDSMNVDDVAEQTIGFNAGHQTIDAQSNLGSTVTRGGDINPNDVAQPFTGSTVVSDNSVGLAATGRLEPNLDYTAPSSIYHRSLNARVIDTGVDSLRQDSSRPSLGQGASTRIEPNNFRGRRLDLSYTLNSRVDPRRMLLHAGIGRGGPSRTADVQTGNTEHIGATVSSPTSADVDSANIRTVVPDTVIGVWESVDEDHRESDYGVLVAPGDNFFPTTLNGGIDTTGAAVSAWLGSGHHSATTSEAIHNGSLSGGIRVTVTQASESENLQTSIGETPIFAQSSSITSGGGSSNIPRRHTRRGTRVFTTRLSQDEDIQTDVGEPNSFTHGSSTISGVIRDRASERNLRGGRVNGSREAPDPSFIPSDVGEGGTFNRGNTTVPDGVNTGNFRRTPRGGHPVTMVEASESDFVQTGMDESRDSFTGSTTTPDGVHTRTPRRVFGRSPASEDEVQEPDHMQTDIDEESVFHHDPATTGNRIPNGNPVRTFGGVPVSNMVALESDFLHTGRSQSGRTSSGTNSGSTRGHRASGNLSDIPEDRTASFDSEPGPSTAFTSYRNRTLDGRTPASNPQPASSEEPGEIEEILGIRAILQRVGGLSDNETDDAMNNLNAIRRVFRTIRPSLPAERDVDYIRHEMDVIIRVINETSWLSRRSVEITDSLLLSIVQRHYDAHGTF</sequence>
<feature type="compositionally biased region" description="Polar residues" evidence="1">
    <location>
        <begin position="425"/>
        <end position="435"/>
    </location>
</feature>
<feature type="compositionally biased region" description="Polar residues" evidence="1">
    <location>
        <begin position="202"/>
        <end position="215"/>
    </location>
</feature>
<feature type="region of interest" description="Disordered" evidence="1">
    <location>
        <begin position="419"/>
        <end position="501"/>
    </location>
</feature>
<keyword evidence="3" id="KW-1185">Reference proteome</keyword>
<organism evidence="2 3">
    <name type="scientific">Choiromyces venosus 120613-1</name>
    <dbReference type="NCBI Taxonomy" id="1336337"/>
    <lineage>
        <taxon>Eukaryota</taxon>
        <taxon>Fungi</taxon>
        <taxon>Dikarya</taxon>
        <taxon>Ascomycota</taxon>
        <taxon>Pezizomycotina</taxon>
        <taxon>Pezizomycetes</taxon>
        <taxon>Pezizales</taxon>
        <taxon>Tuberaceae</taxon>
        <taxon>Choiromyces</taxon>
    </lineage>
</organism>
<dbReference type="Proteomes" id="UP000276215">
    <property type="component" value="Unassembled WGS sequence"/>
</dbReference>
<feature type="compositionally biased region" description="Low complexity" evidence="1">
    <location>
        <begin position="605"/>
        <end position="622"/>
    </location>
</feature>
<evidence type="ECO:0000256" key="1">
    <source>
        <dbReference type="SAM" id="MobiDB-lite"/>
    </source>
</evidence>